<reference evidence="1 2" key="1">
    <citation type="journal article" date="2021" name="BMC Biol.">
        <title>Horizontally acquired antibacterial genes associated with adaptive radiation of ladybird beetles.</title>
        <authorList>
            <person name="Li H.S."/>
            <person name="Tang X.F."/>
            <person name="Huang Y.H."/>
            <person name="Xu Z.Y."/>
            <person name="Chen M.L."/>
            <person name="Du X.Y."/>
            <person name="Qiu B.Y."/>
            <person name="Chen P.T."/>
            <person name="Zhang W."/>
            <person name="Slipinski A."/>
            <person name="Escalona H.E."/>
            <person name="Waterhouse R.M."/>
            <person name="Zwick A."/>
            <person name="Pang H."/>
        </authorList>
    </citation>
    <scope>NUCLEOTIDE SEQUENCE [LARGE SCALE GENOMIC DNA]</scope>
    <source>
        <strain evidence="1">SYSU2018</strain>
    </source>
</reference>
<evidence type="ECO:0000313" key="2">
    <source>
        <dbReference type="Proteomes" id="UP001516400"/>
    </source>
</evidence>
<organism evidence="1 2">
    <name type="scientific">Cryptolaemus montrouzieri</name>
    <dbReference type="NCBI Taxonomy" id="559131"/>
    <lineage>
        <taxon>Eukaryota</taxon>
        <taxon>Metazoa</taxon>
        <taxon>Ecdysozoa</taxon>
        <taxon>Arthropoda</taxon>
        <taxon>Hexapoda</taxon>
        <taxon>Insecta</taxon>
        <taxon>Pterygota</taxon>
        <taxon>Neoptera</taxon>
        <taxon>Endopterygota</taxon>
        <taxon>Coleoptera</taxon>
        <taxon>Polyphaga</taxon>
        <taxon>Cucujiformia</taxon>
        <taxon>Coccinelloidea</taxon>
        <taxon>Coccinellidae</taxon>
        <taxon>Scymninae</taxon>
        <taxon>Scymnini</taxon>
        <taxon>Cryptolaemus</taxon>
    </lineage>
</organism>
<name>A0ABD2MY06_9CUCU</name>
<proteinExistence type="predicted"/>
<dbReference type="Proteomes" id="UP001516400">
    <property type="component" value="Unassembled WGS sequence"/>
</dbReference>
<dbReference type="EMBL" id="JABFTP020000042">
    <property type="protein sequence ID" value="KAL3270987.1"/>
    <property type="molecule type" value="Genomic_DNA"/>
</dbReference>
<keyword evidence="2" id="KW-1185">Reference proteome</keyword>
<accession>A0ABD2MY06</accession>
<evidence type="ECO:0000313" key="1">
    <source>
        <dbReference type="EMBL" id="KAL3270987.1"/>
    </source>
</evidence>
<dbReference type="PANTHER" id="PTHR11008">
    <property type="entry name" value="PROTEIN TAKEOUT-LIKE PROTEIN"/>
    <property type="match status" value="1"/>
</dbReference>
<comment type="caution">
    <text evidence="1">The sequence shown here is derived from an EMBL/GenBank/DDBJ whole genome shotgun (WGS) entry which is preliminary data.</text>
</comment>
<evidence type="ECO:0008006" key="3">
    <source>
        <dbReference type="Google" id="ProtNLM"/>
    </source>
</evidence>
<dbReference type="InterPro" id="IPR038606">
    <property type="entry name" value="To_sf"/>
</dbReference>
<sequence length="212" mass="23385">MANLVVKFTLGMKMASSKLSVFFCITLCLSCFSTAKLPSNFKKCSMKDITCLKDAIQDALPKLKDGIPELGVPALDPLPIPKMVIPAGDTVVQLEQKYTNSAYDGMSNAKIENLEFDINKGKIEFQFSAPFLELNGTYEINGKILALPVFGKGLCSFRLDGVTGNVKFDVETFTKDTETYIRGKSSKMVIDIKQGHYKFDNLLMVINSLAII</sequence>
<dbReference type="InterPro" id="IPR010562">
    <property type="entry name" value="Haemolymph_juvenile_hormone-bd"/>
</dbReference>
<protein>
    <recommendedName>
        <fullName evidence="3">JHBP domain-containing protein</fullName>
    </recommendedName>
</protein>
<dbReference type="Gene3D" id="3.15.10.30">
    <property type="entry name" value="Haemolymph juvenile hormone binding protein"/>
    <property type="match status" value="1"/>
</dbReference>
<dbReference type="Pfam" id="PF06585">
    <property type="entry name" value="JHBP"/>
    <property type="match status" value="1"/>
</dbReference>
<dbReference type="SMART" id="SM00700">
    <property type="entry name" value="JHBP"/>
    <property type="match status" value="1"/>
</dbReference>
<dbReference type="PANTHER" id="PTHR11008:SF32">
    <property type="entry name" value="CIRCADIAN CLOCK-CONTROLLED PROTEIN DAYWAKE-RELATED"/>
    <property type="match status" value="1"/>
</dbReference>
<gene>
    <name evidence="1" type="ORF">HHI36_021490</name>
</gene>
<dbReference type="AlphaFoldDB" id="A0ABD2MY06"/>